<dbReference type="SUPFAM" id="SSF57756">
    <property type="entry name" value="Retrovirus zinc finger-like domains"/>
    <property type="match status" value="1"/>
</dbReference>
<accession>A0ABD3WPU7</accession>
<proteinExistence type="predicted"/>
<sequence length="337" mass="38512">MEFTDEEVQNILGAFKALKVKPKADTPEDFSKWMADFTASMDAFPVKEEPTSPHATASIASGHIHVTFPHELRISVFSEDSKSEASYELWRYEVTCLQQGSYPHDQVSRAIQRSLREAGRITMRLGPTASISEILSKLDSVYSNVDLKETLLADFYSARQKDNEDIATWSCRLEDLLNRAVQKGLVKTSETNDMLKAMLWTGLKQTLKNVSGHKLDSLKTFDELRVALRRIESEHRQREDELKQNKKTTHLNMESTSTTSQTKEIKVKFLKENSVSHLSNNQQSYGSRFRTDNTMKKRYRTCWRCGQVGHIASACRVRLDHSKRDLNSMRPMAGGKQ</sequence>
<dbReference type="Pfam" id="PF14893">
    <property type="entry name" value="PNMA"/>
    <property type="match status" value="1"/>
</dbReference>
<keyword evidence="1" id="KW-0863">Zinc-finger</keyword>
<reference evidence="4 5" key="1">
    <citation type="submission" date="2024-11" db="EMBL/GenBank/DDBJ databases">
        <title>Chromosome-level genome assembly of the freshwater bivalve Anodonta woodiana.</title>
        <authorList>
            <person name="Chen X."/>
        </authorList>
    </citation>
    <scope>NUCLEOTIDE SEQUENCE [LARGE SCALE GENOMIC DNA]</scope>
    <source>
        <strain evidence="4">MN2024</strain>
        <tissue evidence="4">Gills</tissue>
    </source>
</reference>
<gene>
    <name evidence="4" type="ORF">ACJMK2_033437</name>
</gene>
<dbReference type="InterPro" id="IPR048270">
    <property type="entry name" value="PNMA_C"/>
</dbReference>
<dbReference type="Proteomes" id="UP001634394">
    <property type="component" value="Unassembled WGS sequence"/>
</dbReference>
<dbReference type="AlphaFoldDB" id="A0ABD3WPU7"/>
<dbReference type="PROSITE" id="PS50158">
    <property type="entry name" value="ZF_CCHC"/>
    <property type="match status" value="1"/>
</dbReference>
<organism evidence="4 5">
    <name type="scientific">Sinanodonta woodiana</name>
    <name type="common">Chinese pond mussel</name>
    <name type="synonym">Anodonta woodiana</name>
    <dbReference type="NCBI Taxonomy" id="1069815"/>
    <lineage>
        <taxon>Eukaryota</taxon>
        <taxon>Metazoa</taxon>
        <taxon>Spiralia</taxon>
        <taxon>Lophotrochozoa</taxon>
        <taxon>Mollusca</taxon>
        <taxon>Bivalvia</taxon>
        <taxon>Autobranchia</taxon>
        <taxon>Heteroconchia</taxon>
        <taxon>Palaeoheterodonta</taxon>
        <taxon>Unionida</taxon>
        <taxon>Unionoidea</taxon>
        <taxon>Unionidae</taxon>
        <taxon>Unioninae</taxon>
        <taxon>Sinanodonta</taxon>
    </lineage>
</organism>
<keyword evidence="1" id="KW-0862">Zinc</keyword>
<dbReference type="InterPro" id="IPR001878">
    <property type="entry name" value="Znf_CCHC"/>
</dbReference>
<protein>
    <recommendedName>
        <fullName evidence="3">CCHC-type domain-containing protein</fullName>
    </recommendedName>
</protein>
<feature type="compositionally biased region" description="Polar residues" evidence="2">
    <location>
        <begin position="250"/>
        <end position="262"/>
    </location>
</feature>
<dbReference type="PANTHER" id="PTHR23095">
    <property type="entry name" value="PARANEOPLASTIC ANTIGEN"/>
    <property type="match status" value="1"/>
</dbReference>
<evidence type="ECO:0000256" key="2">
    <source>
        <dbReference type="SAM" id="MobiDB-lite"/>
    </source>
</evidence>
<feature type="region of interest" description="Disordered" evidence="2">
    <location>
        <begin position="234"/>
        <end position="263"/>
    </location>
</feature>
<dbReference type="SMART" id="SM00343">
    <property type="entry name" value="ZnF_C2HC"/>
    <property type="match status" value="1"/>
</dbReference>
<dbReference type="PANTHER" id="PTHR23095:SF53">
    <property type="entry name" value="ZINC FINGER CCHC DOMAIN-CONTAINING PROTEIN 12-LIKE"/>
    <property type="match status" value="1"/>
</dbReference>
<evidence type="ECO:0000259" key="3">
    <source>
        <dbReference type="PROSITE" id="PS50158"/>
    </source>
</evidence>
<dbReference type="InterPro" id="IPR036875">
    <property type="entry name" value="Znf_CCHC_sf"/>
</dbReference>
<keyword evidence="1" id="KW-0479">Metal-binding</keyword>
<dbReference type="EMBL" id="JBJQND010000005">
    <property type="protein sequence ID" value="KAL3875491.1"/>
    <property type="molecule type" value="Genomic_DNA"/>
</dbReference>
<name>A0ABD3WPU7_SINWO</name>
<dbReference type="Pfam" id="PF00098">
    <property type="entry name" value="zf-CCHC"/>
    <property type="match status" value="1"/>
</dbReference>
<keyword evidence="5" id="KW-1185">Reference proteome</keyword>
<dbReference type="GO" id="GO:0008270">
    <property type="term" value="F:zinc ion binding"/>
    <property type="evidence" value="ECO:0007669"/>
    <property type="project" value="UniProtKB-KW"/>
</dbReference>
<feature type="compositionally biased region" description="Basic and acidic residues" evidence="2">
    <location>
        <begin position="234"/>
        <end position="244"/>
    </location>
</feature>
<evidence type="ECO:0000313" key="5">
    <source>
        <dbReference type="Proteomes" id="UP001634394"/>
    </source>
</evidence>
<comment type="caution">
    <text evidence="4">The sequence shown here is derived from an EMBL/GenBank/DDBJ whole genome shotgun (WGS) entry which is preliminary data.</text>
</comment>
<evidence type="ECO:0000313" key="4">
    <source>
        <dbReference type="EMBL" id="KAL3875491.1"/>
    </source>
</evidence>
<dbReference type="InterPro" id="IPR026523">
    <property type="entry name" value="PNMA"/>
</dbReference>
<evidence type="ECO:0000256" key="1">
    <source>
        <dbReference type="PROSITE-ProRule" id="PRU00047"/>
    </source>
</evidence>
<feature type="domain" description="CCHC-type" evidence="3">
    <location>
        <begin position="302"/>
        <end position="316"/>
    </location>
</feature>